<dbReference type="SUPFAM" id="SSF51445">
    <property type="entry name" value="(Trans)glycosidases"/>
    <property type="match status" value="1"/>
</dbReference>
<dbReference type="EMBL" id="BART01021377">
    <property type="protein sequence ID" value="GAG99540.1"/>
    <property type="molecule type" value="Genomic_DNA"/>
</dbReference>
<sequence>MGRAVYTGIYEPDHPEADKDGFRKDVLDAIRECNVTIIRYPGGNFVSGYDWKDGIGPKDKRPTRLDYAWFSIEDNSFGIDEFSDWLKKAKAEGMIAVNLGTGTPKDAGELVEYCNIKSGTTLSDLRIRNGHKDPHNFKVWCLGNEMDGPWQTCQLSADDYAKKAKEAAKIMKWVDPTIKLVACGSSSPEMATFPEWDRVILETLYEYVDYISLHRYYEYEGDINNFLGAFFDLDNFINTIKSTADYVKARNRSKKIMYLSLDEWNVWKIKDMQLKRWQ</sequence>
<dbReference type="AlphaFoldDB" id="X1BX09"/>
<dbReference type="PANTHER" id="PTHR43576">
    <property type="entry name" value="ALPHA-L-ARABINOFURANOSIDASE C-RELATED"/>
    <property type="match status" value="1"/>
</dbReference>
<protein>
    <recommendedName>
        <fullName evidence="1">Alpha-L-arabinofuranosidase 1 catalytic domain-containing protein</fullName>
    </recommendedName>
</protein>
<dbReference type="InterPro" id="IPR055235">
    <property type="entry name" value="ASD1_cat"/>
</dbReference>
<accession>X1BX09</accession>
<reference evidence="2" key="1">
    <citation type="journal article" date="2014" name="Front. Microbiol.">
        <title>High frequency of phylogenetically diverse reductive dehalogenase-homologous genes in deep subseafloor sedimentary metagenomes.</title>
        <authorList>
            <person name="Kawai M."/>
            <person name="Futagami T."/>
            <person name="Toyoda A."/>
            <person name="Takaki Y."/>
            <person name="Nishi S."/>
            <person name="Hori S."/>
            <person name="Arai W."/>
            <person name="Tsubouchi T."/>
            <person name="Morono Y."/>
            <person name="Uchiyama I."/>
            <person name="Ito T."/>
            <person name="Fujiyama A."/>
            <person name="Inagaki F."/>
            <person name="Takami H."/>
        </authorList>
    </citation>
    <scope>NUCLEOTIDE SEQUENCE</scope>
    <source>
        <strain evidence="2">Expedition CK06-06</strain>
    </source>
</reference>
<dbReference type="GO" id="GO:0000272">
    <property type="term" value="P:polysaccharide catabolic process"/>
    <property type="evidence" value="ECO:0007669"/>
    <property type="project" value="TreeGrafter"/>
</dbReference>
<feature type="domain" description="Alpha-L-arabinofuranosidase 1 catalytic" evidence="1">
    <location>
        <begin position="30"/>
        <end position="220"/>
    </location>
</feature>
<organism evidence="2">
    <name type="scientific">marine sediment metagenome</name>
    <dbReference type="NCBI Taxonomy" id="412755"/>
    <lineage>
        <taxon>unclassified sequences</taxon>
        <taxon>metagenomes</taxon>
        <taxon>ecological metagenomes</taxon>
    </lineage>
</organism>
<comment type="caution">
    <text evidence="2">The sequence shown here is derived from an EMBL/GenBank/DDBJ whole genome shotgun (WGS) entry which is preliminary data.</text>
</comment>
<proteinExistence type="predicted"/>
<dbReference type="Pfam" id="PF22848">
    <property type="entry name" value="ASD1_dom"/>
    <property type="match status" value="1"/>
</dbReference>
<dbReference type="Gene3D" id="3.20.20.80">
    <property type="entry name" value="Glycosidases"/>
    <property type="match status" value="1"/>
</dbReference>
<gene>
    <name evidence="2" type="ORF">S01H4_39462</name>
</gene>
<name>X1BX09_9ZZZZ</name>
<dbReference type="InterPro" id="IPR017853">
    <property type="entry name" value="GH"/>
</dbReference>
<dbReference type="PANTHER" id="PTHR43576:SF3">
    <property type="entry name" value="ALPHA-L-ARABINOFURANOSIDASE C"/>
    <property type="match status" value="1"/>
</dbReference>
<evidence type="ECO:0000313" key="2">
    <source>
        <dbReference type="EMBL" id="GAG99540.1"/>
    </source>
</evidence>
<evidence type="ECO:0000259" key="1">
    <source>
        <dbReference type="Pfam" id="PF22848"/>
    </source>
</evidence>
<feature type="non-terminal residue" evidence="2">
    <location>
        <position position="278"/>
    </location>
</feature>